<protein>
    <submittedName>
        <fullName evidence="2">Uncharacterized protein</fullName>
    </submittedName>
</protein>
<keyword evidence="3" id="KW-1185">Reference proteome</keyword>
<proteinExistence type="predicted"/>
<evidence type="ECO:0000313" key="3">
    <source>
        <dbReference type="Proteomes" id="UP001497482"/>
    </source>
</evidence>
<feature type="compositionally biased region" description="Basic residues" evidence="1">
    <location>
        <begin position="95"/>
        <end position="104"/>
    </location>
</feature>
<feature type="region of interest" description="Disordered" evidence="1">
    <location>
        <begin position="63"/>
        <end position="104"/>
    </location>
</feature>
<accession>A0AAV2M8P2</accession>
<organism evidence="2 3">
    <name type="scientific">Knipowitschia caucasica</name>
    <name type="common">Caucasian dwarf goby</name>
    <name type="synonym">Pomatoschistus caucasicus</name>
    <dbReference type="NCBI Taxonomy" id="637954"/>
    <lineage>
        <taxon>Eukaryota</taxon>
        <taxon>Metazoa</taxon>
        <taxon>Chordata</taxon>
        <taxon>Craniata</taxon>
        <taxon>Vertebrata</taxon>
        <taxon>Euteleostomi</taxon>
        <taxon>Actinopterygii</taxon>
        <taxon>Neopterygii</taxon>
        <taxon>Teleostei</taxon>
        <taxon>Neoteleostei</taxon>
        <taxon>Acanthomorphata</taxon>
        <taxon>Gobiaria</taxon>
        <taxon>Gobiiformes</taxon>
        <taxon>Gobioidei</taxon>
        <taxon>Gobiidae</taxon>
        <taxon>Gobiinae</taxon>
        <taxon>Knipowitschia</taxon>
    </lineage>
</organism>
<evidence type="ECO:0000313" key="2">
    <source>
        <dbReference type="EMBL" id="CAL1609717.1"/>
    </source>
</evidence>
<sequence>MVHWYVPCGLQCFPSRSEGLPTGLPACPPPSCAASGINDPNPATLLQLIIVYLEQARRGAAWGGVGLRGHSSSRQADNKRPHTRPGPRGTALSVCRHRSSARHC</sequence>
<dbReference type="EMBL" id="OZ035828">
    <property type="protein sequence ID" value="CAL1609717.1"/>
    <property type="molecule type" value="Genomic_DNA"/>
</dbReference>
<name>A0AAV2M8P2_KNICA</name>
<evidence type="ECO:0000256" key="1">
    <source>
        <dbReference type="SAM" id="MobiDB-lite"/>
    </source>
</evidence>
<dbReference type="AlphaFoldDB" id="A0AAV2M8P2"/>
<dbReference type="Proteomes" id="UP001497482">
    <property type="component" value="Chromosome 6"/>
</dbReference>
<gene>
    <name evidence="2" type="ORF">KC01_LOCUS36406</name>
</gene>
<reference evidence="2 3" key="1">
    <citation type="submission" date="2024-04" db="EMBL/GenBank/DDBJ databases">
        <authorList>
            <person name="Waldvogel A.-M."/>
            <person name="Schoenle A."/>
        </authorList>
    </citation>
    <scope>NUCLEOTIDE SEQUENCE [LARGE SCALE GENOMIC DNA]</scope>
</reference>